<evidence type="ECO:0000313" key="1">
    <source>
        <dbReference type="EMBL" id="EST11277.1"/>
    </source>
</evidence>
<reference evidence="1 2" key="1">
    <citation type="journal article" date="2013" name="Genome Announc.">
        <title>Genome Sequence of Sporolactobacillus laevolacticus DSM442, an Efficient Polymer-Grade D-Lactate Producer from Agricultural Waste Cottonseed as a Nitrogen Source.</title>
        <authorList>
            <person name="Wang H."/>
            <person name="Wang L."/>
            <person name="Ju J."/>
            <person name="Yu B."/>
            <person name="Ma Y."/>
        </authorList>
    </citation>
    <scope>NUCLEOTIDE SEQUENCE [LARGE SCALE GENOMIC DNA]</scope>
    <source>
        <strain evidence="1 2">DSM 442</strain>
    </source>
</reference>
<protein>
    <submittedName>
        <fullName evidence="1">Uncharacterized protein</fullName>
    </submittedName>
</protein>
<dbReference type="RefSeq" id="WP_023510801.1">
    <property type="nucleotide sequence ID" value="NZ_AWTC01000013.1"/>
</dbReference>
<dbReference type="AlphaFoldDB" id="V6IVR7"/>
<dbReference type="Proteomes" id="UP000018296">
    <property type="component" value="Unassembled WGS sequence"/>
</dbReference>
<keyword evidence="2" id="KW-1185">Reference proteome</keyword>
<organism evidence="1 2">
    <name type="scientific">Sporolactobacillus laevolacticus DSM 442</name>
    <dbReference type="NCBI Taxonomy" id="1395513"/>
    <lineage>
        <taxon>Bacteria</taxon>
        <taxon>Bacillati</taxon>
        <taxon>Bacillota</taxon>
        <taxon>Bacilli</taxon>
        <taxon>Bacillales</taxon>
        <taxon>Sporolactobacillaceae</taxon>
        <taxon>Sporolactobacillus</taxon>
    </lineage>
</organism>
<evidence type="ECO:0000313" key="2">
    <source>
        <dbReference type="Proteomes" id="UP000018296"/>
    </source>
</evidence>
<sequence>MESQLLRRLACELRDKENWIKTAQESKEKAKSDYEKALWEGTIIEAESTVRSYKNILDIYSENEKTAV</sequence>
<proteinExistence type="predicted"/>
<gene>
    <name evidence="1" type="ORF">P343_12805</name>
</gene>
<dbReference type="PATRIC" id="fig|1395513.3.peg.2599"/>
<comment type="caution">
    <text evidence="1">The sequence shown here is derived from an EMBL/GenBank/DDBJ whole genome shotgun (WGS) entry which is preliminary data.</text>
</comment>
<dbReference type="STRING" id="1395513.P343_12805"/>
<name>V6IVR7_9BACL</name>
<dbReference type="EMBL" id="AWTC01000013">
    <property type="protein sequence ID" value="EST11277.1"/>
    <property type="molecule type" value="Genomic_DNA"/>
</dbReference>
<accession>V6IVR7</accession>